<evidence type="ECO:0000259" key="12">
    <source>
        <dbReference type="Pfam" id="PF05430"/>
    </source>
</evidence>
<protein>
    <recommendedName>
        <fullName evidence="10">tRNA 5-methylaminomethyl-2-thiouridine biosynthesis bifunctional protein MnmC</fullName>
        <shortName evidence="10">tRNA mnm(5)s(2)U biosynthesis bifunctional protein</shortName>
    </recommendedName>
    <domain>
        <recommendedName>
            <fullName evidence="10">tRNA (mnm(5)s(2)U34)-methyltransferase</fullName>
            <ecNumber evidence="10">2.1.1.61</ecNumber>
        </recommendedName>
    </domain>
    <domain>
        <recommendedName>
            <fullName evidence="10">FAD-dependent cmnm(5)s(2)U34 oxidoreductase</fullName>
            <ecNumber evidence="10">1.5.-.-</ecNumber>
        </recommendedName>
    </domain>
</protein>
<evidence type="ECO:0000259" key="11">
    <source>
        <dbReference type="Pfam" id="PF01266"/>
    </source>
</evidence>
<reference evidence="13 14" key="1">
    <citation type="submission" date="2013-07" db="EMBL/GenBank/DDBJ databases">
        <authorList>
            <person name="Genoscope - CEA"/>
        </authorList>
    </citation>
    <scope>NUCLEOTIDE SEQUENCE [LARGE SCALE GENOMIC DNA]</scope>
    <source>
        <strain evidence="13 14">G6</strain>
    </source>
</reference>
<gene>
    <name evidence="10 13" type="primary">mnmC</name>
    <name evidence="13" type="ORF">XPG1_1187</name>
</gene>
<dbReference type="HAMAP" id="MF_01102">
    <property type="entry name" value="MnmC"/>
    <property type="match status" value="1"/>
</dbReference>
<evidence type="ECO:0000256" key="1">
    <source>
        <dbReference type="ARBA" id="ARBA00022490"/>
    </source>
</evidence>
<evidence type="ECO:0000256" key="5">
    <source>
        <dbReference type="ARBA" id="ARBA00022691"/>
    </source>
</evidence>
<dbReference type="GO" id="GO:0050660">
    <property type="term" value="F:flavin adenine dinucleotide binding"/>
    <property type="evidence" value="ECO:0007669"/>
    <property type="project" value="UniProtKB-UniRule"/>
</dbReference>
<dbReference type="FunFam" id="3.40.50.150:FF:000107">
    <property type="entry name" value="tRNA 5-methylaminomethyl-2-thiouridine biosynthesis bifunctional protein MnmC"/>
    <property type="match status" value="1"/>
</dbReference>
<dbReference type="InterPro" id="IPR029063">
    <property type="entry name" value="SAM-dependent_MTases_sf"/>
</dbReference>
<comment type="similarity">
    <text evidence="10">In the N-terminal section; belongs to the methyltransferase superfamily. tRNA (mnm(5)s(2)U34)-methyltransferase family.</text>
</comment>
<dbReference type="NCBIfam" id="NF002482">
    <property type="entry name" value="PRK01747.1-3"/>
    <property type="match status" value="1"/>
</dbReference>
<dbReference type="InterPro" id="IPR017610">
    <property type="entry name" value="tRNA_S-uridine_synth_MnmC_C"/>
</dbReference>
<dbReference type="PANTHER" id="PTHR13847:SF283">
    <property type="entry name" value="TRNA 5-METHYLAMINOMETHYL-2-THIOURIDINE BIOSYNTHESIS BIFUNCTIONAL PROTEIN MNMC"/>
    <property type="match status" value="1"/>
</dbReference>
<dbReference type="NCBIfam" id="NF002481">
    <property type="entry name" value="PRK01747.1-2"/>
    <property type="match status" value="1"/>
</dbReference>
<dbReference type="GO" id="GO:0005737">
    <property type="term" value="C:cytoplasm"/>
    <property type="evidence" value="ECO:0007669"/>
    <property type="project" value="UniProtKB-SubCell"/>
</dbReference>
<dbReference type="NCBIfam" id="NF033855">
    <property type="entry name" value="tRNA_MNMC2"/>
    <property type="match status" value="1"/>
</dbReference>
<keyword evidence="7 10" id="KW-0274">FAD</keyword>
<dbReference type="STRING" id="1354304.XPG1_1187"/>
<comment type="function">
    <text evidence="10">Catalyzes the last two steps in the biosynthesis of 5-methylaminomethyl-2-thiouridine (mnm(5)s(2)U) at the wobble position (U34) in tRNA. Catalyzes the FAD-dependent demodification of cmnm(5)s(2)U34 to nm(5)s(2)U34, followed by the transfer of a methyl group from S-adenosyl-L-methionine to nm(5)s(2)U34, to form mnm(5)s(2)U34.</text>
</comment>
<feature type="region of interest" description="FAD-dependent cmnm(5)s(2)U34 oxidoreductase" evidence="10">
    <location>
        <begin position="296"/>
        <end position="710"/>
    </location>
</feature>
<evidence type="ECO:0000256" key="8">
    <source>
        <dbReference type="ARBA" id="ARBA00023002"/>
    </source>
</evidence>
<organism evidence="13 14">
    <name type="scientific">Xenorhabdus poinarii G6</name>
    <dbReference type="NCBI Taxonomy" id="1354304"/>
    <lineage>
        <taxon>Bacteria</taxon>
        <taxon>Pseudomonadati</taxon>
        <taxon>Pseudomonadota</taxon>
        <taxon>Gammaproteobacteria</taxon>
        <taxon>Enterobacterales</taxon>
        <taxon>Morganellaceae</taxon>
        <taxon>Xenorhabdus</taxon>
    </lineage>
</organism>
<dbReference type="InterPro" id="IPR008471">
    <property type="entry name" value="MnmC-like_methylTransf"/>
</dbReference>
<dbReference type="EMBL" id="FO704551">
    <property type="protein sequence ID" value="CDG20842.1"/>
    <property type="molecule type" value="Genomic_DNA"/>
</dbReference>
<evidence type="ECO:0000256" key="3">
    <source>
        <dbReference type="ARBA" id="ARBA00022630"/>
    </source>
</evidence>
<comment type="similarity">
    <text evidence="10">In the C-terminal section; belongs to the DAO family.</text>
</comment>
<dbReference type="InterPro" id="IPR023032">
    <property type="entry name" value="tRNA_MAMT_biosynth_bifunc_MnmC"/>
</dbReference>
<name>A0A068R0N4_9GAMM</name>
<keyword evidence="5 10" id="KW-0949">S-adenosyl-L-methionine</keyword>
<evidence type="ECO:0000256" key="10">
    <source>
        <dbReference type="HAMAP-Rule" id="MF_01102"/>
    </source>
</evidence>
<dbReference type="Proteomes" id="UP000032735">
    <property type="component" value="Chromosome"/>
</dbReference>
<dbReference type="InterPro" id="IPR047785">
    <property type="entry name" value="tRNA_MNMC2"/>
</dbReference>
<dbReference type="GO" id="GO:0016645">
    <property type="term" value="F:oxidoreductase activity, acting on the CH-NH group of donors"/>
    <property type="evidence" value="ECO:0007669"/>
    <property type="project" value="InterPro"/>
</dbReference>
<comment type="catalytic activity">
    <reaction evidence="10">
        <text>5-aminomethyl-2-thiouridine(34) in tRNA + S-adenosyl-L-methionine = 5-methylaminomethyl-2-thiouridine(34) in tRNA + S-adenosyl-L-homocysteine + H(+)</text>
        <dbReference type="Rhea" id="RHEA:19569"/>
        <dbReference type="Rhea" id="RHEA-COMP:10195"/>
        <dbReference type="Rhea" id="RHEA-COMP:10197"/>
        <dbReference type="ChEBI" id="CHEBI:15378"/>
        <dbReference type="ChEBI" id="CHEBI:57856"/>
        <dbReference type="ChEBI" id="CHEBI:59789"/>
        <dbReference type="ChEBI" id="CHEBI:74454"/>
        <dbReference type="ChEBI" id="CHEBI:74455"/>
        <dbReference type="EC" id="2.1.1.61"/>
    </reaction>
</comment>
<evidence type="ECO:0000313" key="13">
    <source>
        <dbReference type="EMBL" id="CDG20842.1"/>
    </source>
</evidence>
<dbReference type="Gene3D" id="3.40.50.150">
    <property type="entry name" value="Vaccinia Virus protein VP39"/>
    <property type="match status" value="1"/>
</dbReference>
<sequence length="710" mass="79475">MGGAIQGRPLKSPIIVINSTGIIVAHQTISSATLSWNEQGTPISAQFDDVYFSNQDGLAETLYVFLQGNHFPQRFNTHSRPECVIAETGFGTGLNFLTLWRSFSHFRQQNPESTLKRLHYISFEKYPLTPDDLKTAHQRWPELAEFSAQLCQQWPLPLAGCQRLILDNGAITLDLWFGDVNDLLPKIRSNLTGKVDAWFLDGFAPAKNPQMWSEQLFAAMATFCRPEGTFATFTSAGLVRRGLQQAGFTVTKIKGFGRKREMLTGTLSSLSGSSPFAHTPWFARKAATHLDDIAIIGGGIASALTALALLRRGAKVTLYCQDAQPAQNASGNQQGALYPLLNGNGDPLERFFTSAFTFARRQYDLLADTHVRFDHQWCGVSQVAYDEKSANKISKMLRTAWPDEIALSMHRTQLSQVSGLEVNYDGIHYPQGGWLCPAQLTQAAIKLAEQRGMQVYLHHQVTQLNQNENGWQLQVQYQGNRQDKNHTVVIIANGHCLPQFEQTEKLPVTAVRGQVSHIPTTNNLRQLNSVLCYDGYMTPVNPSNQYHCIGASYQRHQLDTQYSSDEQHENRERLLKCFPDVDWPQQVDISEKKSRQAIRCVIRDHMPMIGNVPVFSELMEKYANLSQHIRANKMIEESPCYANLFVIGALGSRGLCSAPLGAELLASQIFGEALPLDDETLAALHPNRFWVRKQLRGKSVTQKNNDAAKQ</sequence>
<dbReference type="NCBIfam" id="NF002484">
    <property type="entry name" value="PRK01747.1-5"/>
    <property type="match status" value="1"/>
</dbReference>
<dbReference type="NCBIfam" id="TIGR03197">
    <property type="entry name" value="MnmC_Cterm"/>
    <property type="match status" value="1"/>
</dbReference>
<dbReference type="Pfam" id="PF05430">
    <property type="entry name" value="Methyltransf_30"/>
    <property type="match status" value="1"/>
</dbReference>
<dbReference type="EC" id="1.5.-.-" evidence="10"/>
<proteinExistence type="inferred from homology"/>
<keyword evidence="9 10" id="KW-0511">Multifunctional enzyme</keyword>
<evidence type="ECO:0000313" key="14">
    <source>
        <dbReference type="Proteomes" id="UP000032735"/>
    </source>
</evidence>
<keyword evidence="1 10" id="KW-0963">Cytoplasm</keyword>
<feature type="domain" description="MnmC-like methyltransferase" evidence="12">
    <location>
        <begin position="141"/>
        <end position="267"/>
    </location>
</feature>
<keyword evidence="3 10" id="KW-0285">Flavoprotein</keyword>
<dbReference type="HOGENOM" id="CLU_022427_2_1_6"/>
<comment type="cofactor">
    <cofactor evidence="10">
        <name>FAD</name>
        <dbReference type="ChEBI" id="CHEBI:57692"/>
    </cofactor>
</comment>
<comment type="subcellular location">
    <subcellularLocation>
        <location evidence="10">Cytoplasm</location>
    </subcellularLocation>
</comment>
<evidence type="ECO:0000256" key="2">
    <source>
        <dbReference type="ARBA" id="ARBA00022603"/>
    </source>
</evidence>
<keyword evidence="8 10" id="KW-0560">Oxidoreductase</keyword>
<dbReference type="PANTHER" id="PTHR13847">
    <property type="entry name" value="SARCOSINE DEHYDROGENASE-RELATED"/>
    <property type="match status" value="1"/>
</dbReference>
<dbReference type="GO" id="GO:0032259">
    <property type="term" value="P:methylation"/>
    <property type="evidence" value="ECO:0007669"/>
    <property type="project" value="UniProtKB-KW"/>
</dbReference>
<dbReference type="GO" id="GO:0002098">
    <property type="term" value="P:tRNA wobble uridine modification"/>
    <property type="evidence" value="ECO:0007669"/>
    <property type="project" value="TreeGrafter"/>
</dbReference>
<evidence type="ECO:0000256" key="6">
    <source>
        <dbReference type="ARBA" id="ARBA00022694"/>
    </source>
</evidence>
<keyword evidence="2 10" id="KW-0489">Methyltransferase</keyword>
<feature type="domain" description="FAD dependent oxidoreductase" evidence="11">
    <location>
        <begin position="292"/>
        <end position="667"/>
    </location>
</feature>
<dbReference type="KEGG" id="xpo:XPG1_1187"/>
<dbReference type="InterPro" id="IPR036188">
    <property type="entry name" value="FAD/NAD-bd_sf"/>
</dbReference>
<keyword evidence="4 10" id="KW-0808">Transferase</keyword>
<dbReference type="AlphaFoldDB" id="A0A068R0N4"/>
<evidence type="ECO:0000256" key="7">
    <source>
        <dbReference type="ARBA" id="ARBA00022827"/>
    </source>
</evidence>
<feature type="region of interest" description="tRNA (mnm(5)s(2)U34)-methyltransferase" evidence="10">
    <location>
        <begin position="1"/>
        <end position="268"/>
    </location>
</feature>
<dbReference type="EC" id="2.1.1.61" evidence="10"/>
<dbReference type="Gene3D" id="3.30.9.10">
    <property type="entry name" value="D-Amino Acid Oxidase, subunit A, domain 2"/>
    <property type="match status" value="1"/>
</dbReference>
<dbReference type="InterPro" id="IPR006076">
    <property type="entry name" value="FAD-dep_OxRdtase"/>
</dbReference>
<evidence type="ECO:0000256" key="9">
    <source>
        <dbReference type="ARBA" id="ARBA00023268"/>
    </source>
</evidence>
<dbReference type="GO" id="GO:0004808">
    <property type="term" value="F:tRNA (5-methylaminomethyl-2-thiouridylate)(34)-methyltransferase activity"/>
    <property type="evidence" value="ECO:0007669"/>
    <property type="project" value="UniProtKB-EC"/>
</dbReference>
<keyword evidence="14" id="KW-1185">Reference proteome</keyword>
<accession>A0A068R0N4</accession>
<dbReference type="Gene3D" id="3.50.50.60">
    <property type="entry name" value="FAD/NAD(P)-binding domain"/>
    <property type="match status" value="1"/>
</dbReference>
<keyword evidence="6 10" id="KW-0819">tRNA processing</keyword>
<evidence type="ECO:0000256" key="4">
    <source>
        <dbReference type="ARBA" id="ARBA00022679"/>
    </source>
</evidence>
<dbReference type="Pfam" id="PF01266">
    <property type="entry name" value="DAO"/>
    <property type="match status" value="1"/>
</dbReference>
<dbReference type="SUPFAM" id="SSF51905">
    <property type="entry name" value="FAD/NAD(P)-binding domain"/>
    <property type="match status" value="1"/>
</dbReference>